<evidence type="ECO:0000256" key="1">
    <source>
        <dbReference type="ARBA" id="ARBA00003257"/>
    </source>
</evidence>
<accession>A0A977TM23</accession>
<evidence type="ECO:0000259" key="18">
    <source>
        <dbReference type="Pfam" id="PF00361"/>
    </source>
</evidence>
<dbReference type="CTD" id="4538"/>
<evidence type="ECO:0000256" key="8">
    <source>
        <dbReference type="ARBA" id="ARBA00022692"/>
    </source>
</evidence>
<comment type="function">
    <text evidence="1">Core subunit of the mitochondrial membrane respiratory chain NADH dehydrogenase (Complex I) that is believed to belong to the minimal assembly required for catalysis. Complex I functions in the transfer of electrons from NADH to the respiratory chain. The immediate electron acceptor for the enzyme is believed to be ubiquinone.</text>
</comment>
<keyword evidence="13 17" id="KW-0830">Ubiquinone</keyword>
<evidence type="ECO:0000256" key="12">
    <source>
        <dbReference type="ARBA" id="ARBA00023027"/>
    </source>
</evidence>
<sequence length="440" mass="52002">MMMIYFYMFFMFPVLILSNCWYLIQNFIMIMILMLMFLMISNFNVYISYFFSLDNFSYGLIILTLLIICLMFLASNFINNSLKMNYFVFIVLFLCLVLIFIFSVMNMFLLYIFFELSLVPLLILIFGWGYQPERLISGLYMFFYTLLASLPFLIIIIYLYENFNTMIFIFIDCSFLSFFFNFCLIFAFLVKLPMFFVHFWLPKAHVQAPISGSMILAGVMLKIGGYGLIRFMFVNELNFLMYSFIWYSLSIFGSVLISILCLIQGDMKCLIAYSSVVHMSMCLMGFLTMSKSGLLGGYLMMIGHGLCSSGLFCLANISYERLLSRSFFLNKGMINYMPSMSFFWFMFCCFNMGCPPSLNFLSEIMIMWSMIGFWSFSYFYIFFISFIGACFSFFLFSYSQHGIYFNNYSYNLGTVREFFLMYIHLMPLFFILFFLLSFFD</sequence>
<feature type="transmembrane region" description="Helical" evidence="17">
    <location>
        <begin position="56"/>
        <end position="74"/>
    </location>
</feature>
<keyword evidence="12 17" id="KW-0520">NAD</keyword>
<gene>
    <name evidence="20" type="primary">ND4</name>
</gene>
<evidence type="ECO:0000256" key="4">
    <source>
        <dbReference type="ARBA" id="ARBA00012944"/>
    </source>
</evidence>
<geneLocation type="mitochondrion" evidence="20"/>
<protein>
    <recommendedName>
        <fullName evidence="5 17">NADH-ubiquinone oxidoreductase chain 4</fullName>
        <ecNumber evidence="4 17">7.1.1.2</ecNumber>
    </recommendedName>
</protein>
<evidence type="ECO:0000256" key="10">
    <source>
        <dbReference type="ARBA" id="ARBA00022982"/>
    </source>
</evidence>
<feature type="transmembrane region" description="Helical" evidence="17">
    <location>
        <begin position="270"/>
        <end position="289"/>
    </location>
</feature>
<evidence type="ECO:0000256" key="11">
    <source>
        <dbReference type="ARBA" id="ARBA00022989"/>
    </source>
</evidence>
<feature type="transmembrane region" description="Helical" evidence="17">
    <location>
        <begin position="295"/>
        <end position="319"/>
    </location>
</feature>
<dbReference type="EC" id="7.1.1.2" evidence="4 17"/>
<evidence type="ECO:0000256" key="13">
    <source>
        <dbReference type="ARBA" id="ARBA00023075"/>
    </source>
</evidence>
<keyword evidence="7 17" id="KW-0679">Respiratory chain</keyword>
<dbReference type="InterPro" id="IPR003918">
    <property type="entry name" value="NADH_UbQ_OxRdtase"/>
</dbReference>
<feature type="transmembrane region" description="Helical" evidence="17">
    <location>
        <begin position="340"/>
        <end position="358"/>
    </location>
</feature>
<dbReference type="InterPro" id="IPR001750">
    <property type="entry name" value="ND/Mrp_TM"/>
</dbReference>
<dbReference type="PRINTS" id="PR01437">
    <property type="entry name" value="NUOXDRDTASE4"/>
</dbReference>
<comment type="similarity">
    <text evidence="3 17">Belongs to the complex I subunit 4 family.</text>
</comment>
<feature type="transmembrane region" description="Helical" evidence="17">
    <location>
        <begin position="31"/>
        <end position="50"/>
    </location>
</feature>
<dbReference type="GeneID" id="76336921"/>
<dbReference type="GO" id="GO:0003954">
    <property type="term" value="F:NADH dehydrogenase activity"/>
    <property type="evidence" value="ECO:0007669"/>
    <property type="project" value="TreeGrafter"/>
</dbReference>
<feature type="transmembrane region" description="Helical" evidence="17">
    <location>
        <begin position="239"/>
        <end position="263"/>
    </location>
</feature>
<comment type="subcellular location">
    <subcellularLocation>
        <location evidence="2 17">Mitochondrion membrane</location>
        <topology evidence="2 17">Multi-pass membrane protein</topology>
    </subcellularLocation>
</comment>
<keyword evidence="6 17" id="KW-0813">Transport</keyword>
<dbReference type="AlphaFoldDB" id="A0A977TM23"/>
<evidence type="ECO:0000256" key="5">
    <source>
        <dbReference type="ARBA" id="ARBA00021006"/>
    </source>
</evidence>
<keyword evidence="15 17" id="KW-0472">Membrane</keyword>
<dbReference type="Pfam" id="PF00361">
    <property type="entry name" value="Proton_antipo_M"/>
    <property type="match status" value="1"/>
</dbReference>
<feature type="transmembrane region" description="Helical" evidence="17">
    <location>
        <begin position="142"/>
        <end position="160"/>
    </location>
</feature>
<feature type="transmembrane region" description="Helical" evidence="17">
    <location>
        <begin position="111"/>
        <end position="130"/>
    </location>
</feature>
<evidence type="ECO:0000313" key="20">
    <source>
        <dbReference type="EMBL" id="UXX17548.1"/>
    </source>
</evidence>
<proteinExistence type="inferred from homology"/>
<dbReference type="GO" id="GO:0042773">
    <property type="term" value="P:ATP synthesis coupled electron transport"/>
    <property type="evidence" value="ECO:0007669"/>
    <property type="project" value="InterPro"/>
</dbReference>
<evidence type="ECO:0000256" key="3">
    <source>
        <dbReference type="ARBA" id="ARBA00009025"/>
    </source>
</evidence>
<dbReference type="RefSeq" id="YP_010531289.1">
    <property type="nucleotide sequence ID" value="NC_067806.1"/>
</dbReference>
<evidence type="ECO:0000256" key="7">
    <source>
        <dbReference type="ARBA" id="ARBA00022660"/>
    </source>
</evidence>
<dbReference type="GO" id="GO:0015990">
    <property type="term" value="P:electron transport coupled proton transport"/>
    <property type="evidence" value="ECO:0007669"/>
    <property type="project" value="TreeGrafter"/>
</dbReference>
<dbReference type="PANTHER" id="PTHR43507:SF20">
    <property type="entry name" value="NADH-UBIQUINONE OXIDOREDUCTASE CHAIN 4"/>
    <property type="match status" value="1"/>
</dbReference>
<dbReference type="PANTHER" id="PTHR43507">
    <property type="entry name" value="NADH-UBIQUINONE OXIDOREDUCTASE CHAIN 4"/>
    <property type="match status" value="1"/>
</dbReference>
<dbReference type="EMBL" id="ON464172">
    <property type="protein sequence ID" value="UXX17548.1"/>
    <property type="molecule type" value="Genomic_DNA"/>
</dbReference>
<dbReference type="GO" id="GO:0008137">
    <property type="term" value="F:NADH dehydrogenase (ubiquinone) activity"/>
    <property type="evidence" value="ECO:0007669"/>
    <property type="project" value="UniProtKB-UniRule"/>
</dbReference>
<feature type="domain" description="NADH:ubiquinone oxidoreductase chain 4 N-terminal" evidence="19">
    <location>
        <begin position="1"/>
        <end position="100"/>
    </location>
</feature>
<keyword evidence="14 17" id="KW-0496">Mitochondrion</keyword>
<reference evidence="20" key="1">
    <citation type="submission" date="2022-05" db="EMBL/GenBank/DDBJ databases">
        <title>Characterization and Phylogenetic Implications of Newly Sequenced Mitogenomes of Five Processina and Mileewa Species from China (Hemiptera: Cicadellidae: Mileewinae).</title>
        <authorList>
            <person name="He H."/>
            <person name="Yang M."/>
        </authorList>
    </citation>
    <scope>NUCLEOTIDE SEQUENCE</scope>
</reference>
<feature type="transmembrane region" description="Helical" evidence="17">
    <location>
        <begin position="6"/>
        <end position="24"/>
    </location>
</feature>
<name>A0A977TM23_9HEMI</name>
<evidence type="ECO:0000256" key="2">
    <source>
        <dbReference type="ARBA" id="ARBA00004225"/>
    </source>
</evidence>
<evidence type="ECO:0000256" key="9">
    <source>
        <dbReference type="ARBA" id="ARBA00022967"/>
    </source>
</evidence>
<feature type="domain" description="NADH:quinone oxidoreductase/Mrp antiporter transmembrane" evidence="18">
    <location>
        <begin position="105"/>
        <end position="390"/>
    </location>
</feature>
<feature type="transmembrane region" description="Helical" evidence="17">
    <location>
        <begin position="419"/>
        <end position="439"/>
    </location>
</feature>
<evidence type="ECO:0000259" key="19">
    <source>
        <dbReference type="Pfam" id="PF01059"/>
    </source>
</evidence>
<dbReference type="GO" id="GO:0031966">
    <property type="term" value="C:mitochondrial membrane"/>
    <property type="evidence" value="ECO:0007669"/>
    <property type="project" value="UniProtKB-SubCell"/>
</dbReference>
<feature type="transmembrane region" description="Helical" evidence="17">
    <location>
        <begin position="86"/>
        <end position="105"/>
    </location>
</feature>
<organism evidence="20">
    <name type="scientific">Mileewa lamellata</name>
    <dbReference type="NCBI Taxonomy" id="2984022"/>
    <lineage>
        <taxon>Eukaryota</taxon>
        <taxon>Metazoa</taxon>
        <taxon>Ecdysozoa</taxon>
        <taxon>Arthropoda</taxon>
        <taxon>Hexapoda</taxon>
        <taxon>Insecta</taxon>
        <taxon>Pterygota</taxon>
        <taxon>Neoptera</taxon>
        <taxon>Paraneoptera</taxon>
        <taxon>Hemiptera</taxon>
        <taxon>Auchenorrhyncha</taxon>
        <taxon>Membracoidea</taxon>
        <taxon>Cicadellidae</taxon>
        <taxon>Cicadellinae</taxon>
        <taxon>Mileewini</taxon>
        <taxon>Mileewa</taxon>
    </lineage>
</organism>
<evidence type="ECO:0000256" key="15">
    <source>
        <dbReference type="ARBA" id="ARBA00023136"/>
    </source>
</evidence>
<dbReference type="InterPro" id="IPR000260">
    <property type="entry name" value="NADH4_N"/>
</dbReference>
<dbReference type="GO" id="GO:0048039">
    <property type="term" value="F:ubiquinone binding"/>
    <property type="evidence" value="ECO:0007669"/>
    <property type="project" value="TreeGrafter"/>
</dbReference>
<keyword evidence="10 17" id="KW-0249">Electron transport</keyword>
<evidence type="ECO:0000256" key="17">
    <source>
        <dbReference type="RuleBase" id="RU003297"/>
    </source>
</evidence>
<feature type="transmembrane region" description="Helical" evidence="17">
    <location>
        <begin position="378"/>
        <end position="398"/>
    </location>
</feature>
<feature type="transmembrane region" description="Helical" evidence="17">
    <location>
        <begin position="210"/>
        <end position="233"/>
    </location>
</feature>
<comment type="catalytic activity">
    <reaction evidence="16 17">
        <text>a ubiquinone + NADH + 5 H(+)(in) = a ubiquinol + NAD(+) + 4 H(+)(out)</text>
        <dbReference type="Rhea" id="RHEA:29091"/>
        <dbReference type="Rhea" id="RHEA-COMP:9565"/>
        <dbReference type="Rhea" id="RHEA-COMP:9566"/>
        <dbReference type="ChEBI" id="CHEBI:15378"/>
        <dbReference type="ChEBI" id="CHEBI:16389"/>
        <dbReference type="ChEBI" id="CHEBI:17976"/>
        <dbReference type="ChEBI" id="CHEBI:57540"/>
        <dbReference type="ChEBI" id="CHEBI:57945"/>
        <dbReference type="EC" id="7.1.1.2"/>
    </reaction>
</comment>
<comment type="function">
    <text evidence="17">Core subunit of the mitochondrial membrane respiratory chain NADH dehydrogenase (Complex I) which catalyzes electron transfer from NADH through the respiratory chain, using ubiquinone as an electron acceptor. Essential for the catalytic activity and assembly of complex I.</text>
</comment>
<keyword evidence="9" id="KW-1278">Translocase</keyword>
<evidence type="ECO:0000256" key="16">
    <source>
        <dbReference type="ARBA" id="ARBA00049551"/>
    </source>
</evidence>
<keyword evidence="8 17" id="KW-0812">Transmembrane</keyword>
<evidence type="ECO:0000256" key="14">
    <source>
        <dbReference type="ARBA" id="ARBA00023128"/>
    </source>
</evidence>
<keyword evidence="11 17" id="KW-1133">Transmembrane helix</keyword>
<dbReference type="Pfam" id="PF01059">
    <property type="entry name" value="Oxidored_q5_N"/>
    <property type="match status" value="1"/>
</dbReference>
<evidence type="ECO:0000256" key="6">
    <source>
        <dbReference type="ARBA" id="ARBA00022448"/>
    </source>
</evidence>
<feature type="transmembrane region" description="Helical" evidence="17">
    <location>
        <begin position="166"/>
        <end position="190"/>
    </location>
</feature>